<evidence type="ECO:0000313" key="3">
    <source>
        <dbReference type="EMBL" id="CUE79252.1"/>
    </source>
</evidence>
<feature type="compositionally biased region" description="Basic and acidic residues" evidence="1">
    <location>
        <begin position="191"/>
        <end position="205"/>
    </location>
</feature>
<protein>
    <recommendedName>
        <fullName evidence="2">LsmAD domain-containing protein</fullName>
    </recommendedName>
</protein>
<feature type="domain" description="LsmAD" evidence="2">
    <location>
        <begin position="153"/>
        <end position="214"/>
    </location>
</feature>
<dbReference type="InterPro" id="IPR045117">
    <property type="entry name" value="ATXN2-like"/>
</dbReference>
<dbReference type="Pfam" id="PF14438">
    <property type="entry name" value="SM-ATX"/>
    <property type="match status" value="1"/>
</dbReference>
<dbReference type="PANTHER" id="PTHR12854:SF7">
    <property type="entry name" value="ATAXIN-2 HOMOLOG"/>
    <property type="match status" value="1"/>
</dbReference>
<dbReference type="Pfam" id="PF06741">
    <property type="entry name" value="LsmAD"/>
    <property type="match status" value="1"/>
</dbReference>
<feature type="region of interest" description="Disordered" evidence="1">
    <location>
        <begin position="191"/>
        <end position="214"/>
    </location>
</feature>
<dbReference type="PANTHER" id="PTHR12854">
    <property type="entry name" value="ATAXIN 2-RELATED"/>
    <property type="match status" value="1"/>
</dbReference>
<organism evidence="3 4">
    <name type="scientific">Bodo saltans</name>
    <name type="common">Flagellated protozoan</name>
    <dbReference type="NCBI Taxonomy" id="75058"/>
    <lineage>
        <taxon>Eukaryota</taxon>
        <taxon>Discoba</taxon>
        <taxon>Euglenozoa</taxon>
        <taxon>Kinetoplastea</taxon>
        <taxon>Metakinetoplastina</taxon>
        <taxon>Eubodonida</taxon>
        <taxon>Bodonidae</taxon>
        <taxon>Bodo</taxon>
    </lineage>
</organism>
<dbReference type="AlphaFoldDB" id="A0A0S4IS39"/>
<dbReference type="GO" id="GO:0034063">
    <property type="term" value="P:stress granule assembly"/>
    <property type="evidence" value="ECO:0007669"/>
    <property type="project" value="TreeGrafter"/>
</dbReference>
<evidence type="ECO:0000259" key="2">
    <source>
        <dbReference type="SMART" id="SM01272"/>
    </source>
</evidence>
<dbReference type="SMART" id="SM01272">
    <property type="entry name" value="LsmAD"/>
    <property type="match status" value="1"/>
</dbReference>
<dbReference type="EMBL" id="CYKH01000195">
    <property type="protein sequence ID" value="CUE79252.1"/>
    <property type="molecule type" value="Genomic_DNA"/>
</dbReference>
<dbReference type="InterPro" id="IPR025852">
    <property type="entry name" value="SM_dom_ATX"/>
</dbReference>
<feature type="non-terminal residue" evidence="3">
    <location>
        <position position="214"/>
    </location>
</feature>
<dbReference type="Proteomes" id="UP000051952">
    <property type="component" value="Unassembled WGS sequence"/>
</dbReference>
<dbReference type="VEuPathDB" id="TriTrypDB:BSAL_56415"/>
<dbReference type="OMA" id="EDEERNW"/>
<sequence length="214" mass="24007">MQPQAQESSNVDRLQFLFMNLVGHVVSVHAVDGSITEGLFVSRTDDDASEPSIMLSKTRNRRSATCAVDEKTTMSEIMLVPLANVVFVNAVGVRVEAAASGRVGHFRSNVLEMNWADLPPEDERAGATGSLEDEERNWETGKWDQFETNAKKFGVKTTYKEEMYTTTLDKTKLSKEQIEYADRAARDIERSQARGVQHRIERGEDVDVDEGTLY</sequence>
<proteinExistence type="predicted"/>
<dbReference type="GO" id="GO:0010494">
    <property type="term" value="C:cytoplasmic stress granule"/>
    <property type="evidence" value="ECO:0007669"/>
    <property type="project" value="TreeGrafter"/>
</dbReference>
<accession>A0A0S4IS39</accession>
<dbReference type="OrthoDB" id="2275718at2759"/>
<dbReference type="InterPro" id="IPR009604">
    <property type="entry name" value="LsmAD_domain"/>
</dbReference>
<gene>
    <name evidence="3" type="ORF">BSAL_56415</name>
</gene>
<keyword evidence="4" id="KW-1185">Reference proteome</keyword>
<name>A0A0S4IS39_BODSA</name>
<evidence type="ECO:0000313" key="4">
    <source>
        <dbReference type="Proteomes" id="UP000051952"/>
    </source>
</evidence>
<reference evidence="4" key="1">
    <citation type="submission" date="2015-09" db="EMBL/GenBank/DDBJ databases">
        <authorList>
            <consortium name="Pathogen Informatics"/>
        </authorList>
    </citation>
    <scope>NUCLEOTIDE SEQUENCE [LARGE SCALE GENOMIC DNA]</scope>
    <source>
        <strain evidence="4">Lake Konstanz</strain>
    </source>
</reference>
<evidence type="ECO:0000256" key="1">
    <source>
        <dbReference type="SAM" id="MobiDB-lite"/>
    </source>
</evidence>
<dbReference type="GO" id="GO:0003729">
    <property type="term" value="F:mRNA binding"/>
    <property type="evidence" value="ECO:0007669"/>
    <property type="project" value="TreeGrafter"/>
</dbReference>